<organism evidence="2 3">
    <name type="scientific">Halococcoides cellulosivorans</name>
    <dbReference type="NCBI Taxonomy" id="1679096"/>
    <lineage>
        <taxon>Archaea</taxon>
        <taxon>Methanobacteriati</taxon>
        <taxon>Methanobacteriota</taxon>
        <taxon>Stenosarchaea group</taxon>
        <taxon>Halobacteria</taxon>
        <taxon>Halobacteriales</taxon>
        <taxon>Haloarculaceae</taxon>
        <taxon>Halococcoides</taxon>
    </lineage>
</organism>
<evidence type="ECO:0000313" key="3">
    <source>
        <dbReference type="Proteomes" id="UP000244727"/>
    </source>
</evidence>
<protein>
    <submittedName>
        <fullName evidence="2">N-acetyltransferase</fullName>
    </submittedName>
</protein>
<dbReference type="InterPro" id="IPR016181">
    <property type="entry name" value="Acyl_CoA_acyltransferase"/>
</dbReference>
<gene>
    <name evidence="2" type="ORF">HARCEL1_05795</name>
</gene>
<dbReference type="SUPFAM" id="SSF55729">
    <property type="entry name" value="Acyl-CoA N-acyltransferases (Nat)"/>
    <property type="match status" value="1"/>
</dbReference>
<dbReference type="Proteomes" id="UP000244727">
    <property type="component" value="Chromosome"/>
</dbReference>
<sequence length="187" mass="20043">MTEIRPGGPCRCDERRLETCSVVGCSIAPSDTLFSGPPCSRGVPTEIRQARPEEASALDILRRQAIEATYSVPLDRSSFADLVATPDAALAERIANPDWRVVVAATTNAQAGYAVFDRDRRQVTGVYVAPHRQCEGLGSALLDRLLDDGPVGADAPNPVAGFFEANGFERTGSTTWNGLDAVSLRRP</sequence>
<keyword evidence="2" id="KW-0808">Transferase</keyword>
<feature type="domain" description="N-acetyltransferase" evidence="1">
    <location>
        <begin position="45"/>
        <end position="187"/>
    </location>
</feature>
<dbReference type="Gene3D" id="3.40.630.30">
    <property type="match status" value="1"/>
</dbReference>
<dbReference type="KEGG" id="harc:HARCEL1_05795"/>
<name>A0A2R4X0C0_9EURY</name>
<dbReference type="CDD" id="cd04301">
    <property type="entry name" value="NAT_SF"/>
    <property type="match status" value="1"/>
</dbReference>
<dbReference type="InterPro" id="IPR000182">
    <property type="entry name" value="GNAT_dom"/>
</dbReference>
<evidence type="ECO:0000259" key="1">
    <source>
        <dbReference type="PROSITE" id="PS51186"/>
    </source>
</evidence>
<dbReference type="PROSITE" id="PS51186">
    <property type="entry name" value="GNAT"/>
    <property type="match status" value="1"/>
</dbReference>
<reference evidence="2 3" key="1">
    <citation type="submission" date="2018-04" db="EMBL/GenBank/DDBJ databases">
        <title>Halococcoides cellulosivorans gen. nov., sp. nov., an extremely halophilic cellulose-utilizing haloarchaeon from hypersaline lakes.</title>
        <authorList>
            <person name="Sorokin D.Y."/>
            <person name="Toshchakov S.V."/>
            <person name="Samarov N.I."/>
            <person name="Korzhenkov A."/>
            <person name="Kublanov I.V."/>
        </authorList>
    </citation>
    <scope>NUCLEOTIDE SEQUENCE [LARGE SCALE GENOMIC DNA]</scope>
    <source>
        <strain evidence="2 3">HArcel1</strain>
    </source>
</reference>
<dbReference type="EMBL" id="CP028858">
    <property type="protein sequence ID" value="AWB27248.1"/>
    <property type="molecule type" value="Genomic_DNA"/>
</dbReference>
<evidence type="ECO:0000313" key="2">
    <source>
        <dbReference type="EMBL" id="AWB27248.1"/>
    </source>
</evidence>
<dbReference type="AlphaFoldDB" id="A0A2R4X0C0"/>
<dbReference type="Pfam" id="PF13673">
    <property type="entry name" value="Acetyltransf_10"/>
    <property type="match status" value="1"/>
</dbReference>
<keyword evidence="3" id="KW-1185">Reference proteome</keyword>
<dbReference type="GO" id="GO:0016747">
    <property type="term" value="F:acyltransferase activity, transferring groups other than amino-acyl groups"/>
    <property type="evidence" value="ECO:0007669"/>
    <property type="project" value="InterPro"/>
</dbReference>
<proteinExistence type="predicted"/>
<accession>A0A2R4X0C0</accession>